<comment type="caution">
    <text evidence="3">The sequence shown here is derived from an EMBL/GenBank/DDBJ whole genome shotgun (WGS) entry which is preliminary data.</text>
</comment>
<reference evidence="3 4" key="1">
    <citation type="submission" date="2024-11" db="EMBL/GenBank/DDBJ databases">
        <title>The Natural Products Discovery Center: Release of the First 8490 Sequenced Strains for Exploring Actinobacteria Biosynthetic Diversity.</title>
        <authorList>
            <person name="Kalkreuter E."/>
            <person name="Kautsar S.A."/>
            <person name="Yang D."/>
            <person name="Bader C.D."/>
            <person name="Teijaro C.N."/>
            <person name="Fluegel L."/>
            <person name="Davis C.M."/>
            <person name="Simpson J.R."/>
            <person name="Lauterbach L."/>
            <person name="Steele A.D."/>
            <person name="Gui C."/>
            <person name="Meng S."/>
            <person name="Li G."/>
            <person name="Viehrig K."/>
            <person name="Ye F."/>
            <person name="Su P."/>
            <person name="Kiefer A.F."/>
            <person name="Nichols A."/>
            <person name="Cepeda A.J."/>
            <person name="Yan W."/>
            <person name="Fan B."/>
            <person name="Jiang Y."/>
            <person name="Adhikari A."/>
            <person name="Zheng C.-J."/>
            <person name="Schuster L."/>
            <person name="Cowan T.M."/>
            <person name="Smanski M.J."/>
            <person name="Chevrette M.G."/>
            <person name="De Carvalho L.P.S."/>
            <person name="Shen B."/>
        </authorList>
    </citation>
    <scope>NUCLEOTIDE SEQUENCE [LARGE SCALE GENOMIC DNA]</scope>
    <source>
        <strain evidence="3 4">NPDC020863</strain>
    </source>
</reference>
<keyword evidence="4" id="KW-1185">Reference proteome</keyword>
<proteinExistence type="predicted"/>
<feature type="compositionally biased region" description="Acidic residues" evidence="2">
    <location>
        <begin position="629"/>
        <end position="639"/>
    </location>
</feature>
<feature type="region of interest" description="Disordered" evidence="2">
    <location>
        <begin position="620"/>
        <end position="639"/>
    </location>
</feature>
<evidence type="ECO:0008006" key="5">
    <source>
        <dbReference type="Google" id="ProtNLM"/>
    </source>
</evidence>
<dbReference type="RefSeq" id="WP_404749157.1">
    <property type="nucleotide sequence ID" value="NZ_JBJDQH010000042.1"/>
</dbReference>
<dbReference type="Proteomes" id="UP001620295">
    <property type="component" value="Unassembled WGS sequence"/>
</dbReference>
<accession>A0ABW8M802</accession>
<dbReference type="Gene3D" id="3.40.50.300">
    <property type="entry name" value="P-loop containing nucleotide triphosphate hydrolases"/>
    <property type="match status" value="1"/>
</dbReference>
<dbReference type="SUPFAM" id="SSF52540">
    <property type="entry name" value="P-loop containing nucleoside triphosphate hydrolases"/>
    <property type="match status" value="1"/>
</dbReference>
<sequence>MRIRIEELHLVGTSRRIRFEPGMNAITGAMSGGKTATISCLRALLGTDVSVVPELRGRTMAGTVLIGDRRFRIVRPLVTTTTAKVDIAEIGGQEEAWRLPASELQAGYDHTFRDWLLDRLGLPRIKVPRAPTDQTSPLVPVTASDFLMYCVLRQKEIDASVFGTADNYAKNIKRRYVFEILYGIHDPESTGLRERLREVSTELKALTADSLTLERLLAETAFGSQAQLEVQRTETETKLRAARTADQHLTSELTDPSTVTLRSRIADAEAELARIDMATAAESAAVANLRELHDQLIAQSRRLTRALVAERLLNDFEFHTCPRCGSGVPERGDEDTCRLCLQTPPQTAAPSSLASEQDRVIEQVSETKRLIERSTKRIEELQAARAGHARLRNDLGAQLDRATSAFVSDQTDRIRATAAEQARLEERLVSLEQALSLYERSQKQARRIAELEQEQESLNASIDASRHSNPAVQERLRKLDAAFETILRAFDTPRFEEPSGTYISRKTYLPIVDGRPFADLGSQGVEVLVNVAHVLAHQLVALDDNSVPLPNILIIDGISNNVGHEGIDLERLRKMYTTLLTAAREHIDDLQIIVADNDPPPISGVHRALELSDTDRLVPGVTAAHEVPDAETDQDDDSS</sequence>
<evidence type="ECO:0000313" key="4">
    <source>
        <dbReference type="Proteomes" id="UP001620295"/>
    </source>
</evidence>
<evidence type="ECO:0000256" key="1">
    <source>
        <dbReference type="SAM" id="Coils"/>
    </source>
</evidence>
<feature type="coiled-coil region" evidence="1">
    <location>
        <begin position="414"/>
        <end position="468"/>
    </location>
</feature>
<protein>
    <recommendedName>
        <fullName evidence="5">Rad50/SbcC-type AAA domain-containing protein</fullName>
    </recommendedName>
</protein>
<dbReference type="EMBL" id="JBJDQH010000042">
    <property type="protein sequence ID" value="MFK4273115.1"/>
    <property type="molecule type" value="Genomic_DNA"/>
</dbReference>
<name>A0ABW8M802_9ACTN</name>
<organism evidence="3 4">
    <name type="scientific">Streptomyces milbemycinicus</name>
    <dbReference type="NCBI Taxonomy" id="476552"/>
    <lineage>
        <taxon>Bacteria</taxon>
        <taxon>Bacillati</taxon>
        <taxon>Actinomycetota</taxon>
        <taxon>Actinomycetes</taxon>
        <taxon>Kitasatosporales</taxon>
        <taxon>Streptomycetaceae</taxon>
        <taxon>Streptomyces</taxon>
    </lineage>
</organism>
<evidence type="ECO:0000313" key="3">
    <source>
        <dbReference type="EMBL" id="MFK4273115.1"/>
    </source>
</evidence>
<dbReference type="InterPro" id="IPR027417">
    <property type="entry name" value="P-loop_NTPase"/>
</dbReference>
<evidence type="ECO:0000256" key="2">
    <source>
        <dbReference type="SAM" id="MobiDB-lite"/>
    </source>
</evidence>
<gene>
    <name evidence="3" type="ORF">ACI2L5_50935</name>
</gene>
<keyword evidence="1" id="KW-0175">Coiled coil</keyword>